<dbReference type="EMBL" id="SMJW01000214">
    <property type="protein sequence ID" value="TDC08604.1"/>
    <property type="molecule type" value="Genomic_DNA"/>
</dbReference>
<dbReference type="PROSITE" id="PS01124">
    <property type="entry name" value="HTH_ARAC_FAMILY_2"/>
    <property type="match status" value="1"/>
</dbReference>
<evidence type="ECO:0000259" key="2">
    <source>
        <dbReference type="PROSITE" id="PS01124"/>
    </source>
</evidence>
<dbReference type="InterPro" id="IPR046532">
    <property type="entry name" value="DUF6597"/>
</dbReference>
<proteinExistence type="predicted"/>
<organism evidence="3 4">
    <name type="scientific">Actinomadura bangladeshensis</name>
    <dbReference type="NCBI Taxonomy" id="453573"/>
    <lineage>
        <taxon>Bacteria</taxon>
        <taxon>Bacillati</taxon>
        <taxon>Actinomycetota</taxon>
        <taxon>Actinomycetes</taxon>
        <taxon>Streptosporangiales</taxon>
        <taxon>Thermomonosporaceae</taxon>
        <taxon>Actinomadura</taxon>
    </lineage>
</organism>
<keyword evidence="4" id="KW-1185">Reference proteome</keyword>
<dbReference type="OrthoDB" id="2559672at2"/>
<dbReference type="SMART" id="SM00342">
    <property type="entry name" value="HTH_ARAC"/>
    <property type="match status" value="1"/>
</dbReference>
<accession>A0A4R4NJ20</accession>
<protein>
    <submittedName>
        <fullName evidence="3">Helix-turn-helix domain-containing protein</fullName>
    </submittedName>
</protein>
<dbReference type="AlphaFoldDB" id="A0A4R4NJ20"/>
<dbReference type="Pfam" id="PF20240">
    <property type="entry name" value="DUF6597"/>
    <property type="match status" value="1"/>
</dbReference>
<reference evidence="3 4" key="1">
    <citation type="submission" date="2019-03" db="EMBL/GenBank/DDBJ databases">
        <title>Draft genome sequences of novel Actinobacteria.</title>
        <authorList>
            <person name="Sahin N."/>
            <person name="Ay H."/>
            <person name="Saygin H."/>
        </authorList>
    </citation>
    <scope>NUCLEOTIDE SEQUENCE [LARGE SCALE GENOMIC DNA]</scope>
    <source>
        <strain evidence="3 4">DSM 45347</strain>
    </source>
</reference>
<dbReference type="InterPro" id="IPR018060">
    <property type="entry name" value="HTH_AraC"/>
</dbReference>
<feature type="domain" description="HTH araC/xylS-type" evidence="2">
    <location>
        <begin position="205"/>
        <end position="295"/>
    </location>
</feature>
<evidence type="ECO:0000313" key="3">
    <source>
        <dbReference type="EMBL" id="TDC08604.1"/>
    </source>
</evidence>
<evidence type="ECO:0000313" key="4">
    <source>
        <dbReference type="Proteomes" id="UP000295431"/>
    </source>
</evidence>
<dbReference type="Gene3D" id="1.10.10.60">
    <property type="entry name" value="Homeodomain-like"/>
    <property type="match status" value="1"/>
</dbReference>
<dbReference type="Pfam" id="PF12833">
    <property type="entry name" value="HTH_18"/>
    <property type="match status" value="1"/>
</dbReference>
<dbReference type="GO" id="GO:0003700">
    <property type="term" value="F:DNA-binding transcription factor activity"/>
    <property type="evidence" value="ECO:0007669"/>
    <property type="project" value="InterPro"/>
</dbReference>
<dbReference type="GO" id="GO:0043565">
    <property type="term" value="F:sequence-specific DNA binding"/>
    <property type="evidence" value="ECO:0007669"/>
    <property type="project" value="InterPro"/>
</dbReference>
<feature type="region of interest" description="Disordered" evidence="1">
    <location>
        <begin position="1"/>
        <end position="26"/>
    </location>
</feature>
<sequence>MLRTVGPGPPRVLEQTGRPSHGRPPWPCTLGQVTGEAFSAPSAGGQSHVERPPVPALHGLVSSVWVQGVGRDAAPYVHRHIPNGAVELVCKVGSAPQVVGPLTGPRAEVLEPGTSVVGVRFLPGAFPAVAGLPMSETAGLVLDAEELWGRPAAALGEAIGAAASPKEALAAMQLHVQERARDGMPPDLLVSEAVRGLMPWRATDVTSLSASLHISETQLRRRCRTAVGLAPKALHRMLRFQGFVALVQQAIAHGRAPTTVGLALLARRVGYADQPHLTRECVRLTGVPPRAFLAETHRTCANAHDHSASFGPVLRAEKETRQPRPHR</sequence>
<gene>
    <name evidence="3" type="ORF">E1284_30785</name>
</gene>
<evidence type="ECO:0000256" key="1">
    <source>
        <dbReference type="SAM" id="MobiDB-lite"/>
    </source>
</evidence>
<comment type="caution">
    <text evidence="3">The sequence shown here is derived from an EMBL/GenBank/DDBJ whole genome shotgun (WGS) entry which is preliminary data.</text>
</comment>
<name>A0A4R4NJ20_9ACTN</name>
<dbReference type="Proteomes" id="UP000295431">
    <property type="component" value="Unassembled WGS sequence"/>
</dbReference>